<gene>
    <name evidence="2" type="ORF">HAKA00212_LOCUS21131</name>
</gene>
<evidence type="ECO:0008006" key="3">
    <source>
        <dbReference type="Google" id="ProtNLM"/>
    </source>
</evidence>
<accession>A0A7S3Y6N3</accession>
<dbReference type="AlphaFoldDB" id="A0A7S3Y6N3"/>
<dbReference type="Pfam" id="PF02325">
    <property type="entry name" value="CCB3_YggT"/>
    <property type="match status" value="1"/>
</dbReference>
<proteinExistence type="predicted"/>
<reference evidence="2" key="1">
    <citation type="submission" date="2021-01" db="EMBL/GenBank/DDBJ databases">
        <authorList>
            <person name="Corre E."/>
            <person name="Pelletier E."/>
            <person name="Niang G."/>
            <person name="Scheremetjew M."/>
            <person name="Finn R."/>
            <person name="Kale V."/>
            <person name="Holt S."/>
            <person name="Cochrane G."/>
            <person name="Meng A."/>
            <person name="Brown T."/>
            <person name="Cohen L."/>
        </authorList>
    </citation>
    <scope>NUCLEOTIDE SEQUENCE</scope>
    <source>
        <strain evidence="2">CCMP3107</strain>
    </source>
</reference>
<name>A0A7S3Y6N3_HETAK</name>
<feature type="chain" id="PRO_5030565975" description="YggT family protein" evidence="1">
    <location>
        <begin position="24"/>
        <end position="166"/>
    </location>
</feature>
<dbReference type="EMBL" id="HBIU01047220">
    <property type="protein sequence ID" value="CAE0642275.1"/>
    <property type="molecule type" value="Transcribed_RNA"/>
</dbReference>
<dbReference type="InterPro" id="IPR003425">
    <property type="entry name" value="CCB3/YggT"/>
</dbReference>
<keyword evidence="1" id="KW-0732">Signal</keyword>
<evidence type="ECO:0000256" key="1">
    <source>
        <dbReference type="SAM" id="SignalP"/>
    </source>
</evidence>
<dbReference type="PANTHER" id="PTHR33219">
    <property type="entry name" value="YLMG HOMOLOG PROTEIN 2, CHLOROPLASTIC"/>
    <property type="match status" value="1"/>
</dbReference>
<protein>
    <recommendedName>
        <fullName evidence="3">YggT family protein</fullName>
    </recommendedName>
</protein>
<feature type="signal peptide" evidence="1">
    <location>
        <begin position="1"/>
        <end position="23"/>
    </location>
</feature>
<organism evidence="2">
    <name type="scientific">Heterosigma akashiwo</name>
    <name type="common">Chromophytic alga</name>
    <name type="synonym">Heterosigma carterae</name>
    <dbReference type="NCBI Taxonomy" id="2829"/>
    <lineage>
        <taxon>Eukaryota</taxon>
        <taxon>Sar</taxon>
        <taxon>Stramenopiles</taxon>
        <taxon>Ochrophyta</taxon>
        <taxon>Raphidophyceae</taxon>
        <taxon>Chattonellales</taxon>
        <taxon>Chattonellaceae</taxon>
        <taxon>Heterosigma</taxon>
    </lineage>
</organism>
<evidence type="ECO:0000313" key="2">
    <source>
        <dbReference type="EMBL" id="CAE0642275.1"/>
    </source>
</evidence>
<dbReference type="GO" id="GO:0016020">
    <property type="term" value="C:membrane"/>
    <property type="evidence" value="ECO:0007669"/>
    <property type="project" value="InterPro"/>
</dbReference>
<sequence length="166" mass="17959">MKITSILVLALLALFAALQTGSAMKVGRFDSLVASRGPERQNKDFLAAGQRRQIAAAIIPGNSDAEYVLVSSIVNTLNIYNYLVTFRVLLSWFPQAQGVGALRPVFVLCDPLLNLFRGRIPPIGGFDISVIPAFLLLNFVTNAAPGLAAQVPTLFELEAADKKEEE</sequence>
<dbReference type="PANTHER" id="PTHR33219:SF14">
    <property type="entry name" value="PROTEIN COFACTOR ASSEMBLY OF COMPLEX C SUBUNIT B CCB3, CHLOROPLASTIC-RELATED"/>
    <property type="match status" value="1"/>
</dbReference>